<dbReference type="Proteomes" id="UP001303046">
    <property type="component" value="Unassembled WGS sequence"/>
</dbReference>
<accession>A0ABR1EC92</accession>
<keyword evidence="1" id="KW-0175">Coiled coil</keyword>
<evidence type="ECO:0000313" key="3">
    <source>
        <dbReference type="EMBL" id="KAK6759930.1"/>
    </source>
</evidence>
<reference evidence="3 4" key="1">
    <citation type="submission" date="2023-08" db="EMBL/GenBank/DDBJ databases">
        <title>A Necator americanus chromosomal reference genome.</title>
        <authorList>
            <person name="Ilik V."/>
            <person name="Petrzelkova K.J."/>
            <person name="Pardy F."/>
            <person name="Fuh T."/>
            <person name="Niatou-Singa F.S."/>
            <person name="Gouil Q."/>
            <person name="Baker L."/>
            <person name="Ritchie M.E."/>
            <person name="Jex A.R."/>
            <person name="Gazzola D."/>
            <person name="Li H."/>
            <person name="Toshio Fujiwara R."/>
            <person name="Zhan B."/>
            <person name="Aroian R.V."/>
            <person name="Pafco B."/>
            <person name="Schwarz E.M."/>
        </authorList>
    </citation>
    <scope>NUCLEOTIDE SEQUENCE [LARGE SCALE GENOMIC DNA]</scope>
    <source>
        <strain evidence="3 4">Aroian</strain>
        <tissue evidence="3">Whole animal</tissue>
    </source>
</reference>
<organism evidence="3 4">
    <name type="scientific">Necator americanus</name>
    <name type="common">Human hookworm</name>
    <dbReference type="NCBI Taxonomy" id="51031"/>
    <lineage>
        <taxon>Eukaryota</taxon>
        <taxon>Metazoa</taxon>
        <taxon>Ecdysozoa</taxon>
        <taxon>Nematoda</taxon>
        <taxon>Chromadorea</taxon>
        <taxon>Rhabditida</taxon>
        <taxon>Rhabditina</taxon>
        <taxon>Rhabditomorpha</taxon>
        <taxon>Strongyloidea</taxon>
        <taxon>Ancylostomatidae</taxon>
        <taxon>Bunostominae</taxon>
        <taxon>Necator</taxon>
    </lineage>
</organism>
<feature type="signal peptide" evidence="2">
    <location>
        <begin position="1"/>
        <end position="18"/>
    </location>
</feature>
<feature type="coiled-coil region" evidence="1">
    <location>
        <begin position="80"/>
        <end position="148"/>
    </location>
</feature>
<comment type="caution">
    <text evidence="3">The sequence shown here is derived from an EMBL/GenBank/DDBJ whole genome shotgun (WGS) entry which is preliminary data.</text>
</comment>
<name>A0ABR1EC92_NECAM</name>
<dbReference type="EMBL" id="JAVFWL010000006">
    <property type="protein sequence ID" value="KAK6759930.1"/>
    <property type="molecule type" value="Genomic_DNA"/>
</dbReference>
<gene>
    <name evidence="3" type="primary">Necator_chrX.g21632</name>
    <name evidence="3" type="ORF">RB195_021471</name>
</gene>
<protein>
    <submittedName>
        <fullName evidence="3">Uncharacterized protein</fullName>
    </submittedName>
</protein>
<evidence type="ECO:0000313" key="4">
    <source>
        <dbReference type="Proteomes" id="UP001303046"/>
    </source>
</evidence>
<sequence length="171" mass="20039">MMYQCLFVALTLISNIFPFKIPNGYKHPDEFHINMTSEERMVVTGRVLIDPSLNKAQKIEKVGNLTSDYVNKEPHSFELLKQLVELKKWLDDRLEKAEEKVKSIHEKKFKLLFALKGSPLYLKLTHKANKIKSTLNKQEREEEETIEKEFHAKAAELKIHETIDLFLEKNS</sequence>
<evidence type="ECO:0000256" key="1">
    <source>
        <dbReference type="SAM" id="Coils"/>
    </source>
</evidence>
<evidence type="ECO:0000256" key="2">
    <source>
        <dbReference type="SAM" id="SignalP"/>
    </source>
</evidence>
<keyword evidence="2" id="KW-0732">Signal</keyword>
<feature type="chain" id="PRO_5045285990" evidence="2">
    <location>
        <begin position="19"/>
        <end position="171"/>
    </location>
</feature>
<proteinExistence type="predicted"/>
<keyword evidence="4" id="KW-1185">Reference proteome</keyword>